<dbReference type="AlphaFoldDB" id="A0A4P6YUV3"/>
<dbReference type="GO" id="GO:1904680">
    <property type="term" value="F:peptide transmembrane transporter activity"/>
    <property type="evidence" value="ECO:0007669"/>
    <property type="project" value="TreeGrafter"/>
</dbReference>
<dbReference type="GO" id="GO:0043190">
    <property type="term" value="C:ATP-binding cassette (ABC) transporter complex"/>
    <property type="evidence" value="ECO:0007669"/>
    <property type="project" value="InterPro"/>
</dbReference>
<dbReference type="RefSeq" id="WP_133363598.1">
    <property type="nucleotide sequence ID" value="NZ_CP037940.1"/>
</dbReference>
<keyword evidence="4" id="KW-1185">Reference proteome</keyword>
<proteinExistence type="predicted"/>
<keyword evidence="1" id="KW-0732">Signal</keyword>
<dbReference type="InterPro" id="IPR039424">
    <property type="entry name" value="SBP_5"/>
</dbReference>
<dbReference type="EMBL" id="CP037940">
    <property type="protein sequence ID" value="QBO36521.1"/>
    <property type="molecule type" value="Genomic_DNA"/>
</dbReference>
<dbReference type="PROSITE" id="PS51257">
    <property type="entry name" value="PROKAR_LIPOPROTEIN"/>
    <property type="match status" value="1"/>
</dbReference>
<dbReference type="GO" id="GO:0015833">
    <property type="term" value="P:peptide transport"/>
    <property type="evidence" value="ECO:0007669"/>
    <property type="project" value="TreeGrafter"/>
</dbReference>
<protein>
    <submittedName>
        <fullName evidence="3">Oligopeptide ABC transporter substrate-binding protein</fullName>
    </submittedName>
</protein>
<feature type="signal peptide" evidence="1">
    <location>
        <begin position="1"/>
        <end position="23"/>
    </location>
</feature>
<feature type="chain" id="PRO_5038361599" evidence="1">
    <location>
        <begin position="24"/>
        <end position="603"/>
    </location>
</feature>
<dbReference type="Gene3D" id="3.10.105.10">
    <property type="entry name" value="Dipeptide-binding Protein, Domain 3"/>
    <property type="match status" value="1"/>
</dbReference>
<organism evidence="3 4">
    <name type="scientific">Periweissella cryptocerci</name>
    <dbReference type="NCBI Taxonomy" id="2506420"/>
    <lineage>
        <taxon>Bacteria</taxon>
        <taxon>Bacillati</taxon>
        <taxon>Bacillota</taxon>
        <taxon>Bacilli</taxon>
        <taxon>Lactobacillales</taxon>
        <taxon>Lactobacillaceae</taxon>
        <taxon>Periweissella</taxon>
    </lineage>
</organism>
<dbReference type="InterPro" id="IPR000914">
    <property type="entry name" value="SBP_5_dom"/>
</dbReference>
<sequence length="603" mass="66202">MKKSTKYLAGFVTAAALFSAVLAGCGNKSSDEKASTATVGDLKVAYDNKAKAIKDGNLNVAMVQDTPFEGIFASELSNSQTDSYLAEPLTAVGGSIFATDDSFKIVDGGAADIKLDKASKTAVITLHKDLKWSDGKAVTAKDLEFAYELTANPDYGSSRYTDSLANIKGLADFNKGKTKTISGLTYPKGENGNQLKIQFDKMTPGMWQSGSGYYLESAEPYHYLKGIQPKKLAASKELRQAPLSYGPYKVSKVVAGQSVTYVPNEYYYGSKAKLKQITTSVVSTSSAAAALKAKKYDVAYQAPSTAYPNVKKLTDYVQTGQQSLSFSYMAFNLGHFDAKKSENVMDRKTPVQDKNLRQAMGYAMNVDEVNKKFNNGLATRANSTIVPVFEKFNDKDVKGFPLDLKKANSILDKAGYKWQSGKEGDGYRLDKDGKPFKLVYFARSGNSNAEAVAQNYIQQWKKIGVHVALYHDRLQDFNTWAQVMTTGTAQDWDLMGGSWSVSSDPSQMDLYSKGAPYNFGHFTTPELTKLLDNVDGQAALTESNRKEAFDKYQEYMQDQAAVIPTSFSLDWFPVNERVIGWTNSHASDQTRWADIAVSAAKTK</sequence>
<accession>A0A4P6YUV3</accession>
<dbReference type="PIRSF" id="PIRSF002741">
    <property type="entry name" value="MppA"/>
    <property type="match status" value="1"/>
</dbReference>
<evidence type="ECO:0000313" key="3">
    <source>
        <dbReference type="EMBL" id="QBO36521.1"/>
    </source>
</evidence>
<evidence type="ECO:0000259" key="2">
    <source>
        <dbReference type="Pfam" id="PF00496"/>
    </source>
</evidence>
<dbReference type="Pfam" id="PF00496">
    <property type="entry name" value="SBP_bac_5"/>
    <property type="match status" value="1"/>
</dbReference>
<reference evidence="4" key="1">
    <citation type="submission" date="2019-03" db="EMBL/GenBank/DDBJ databases">
        <title>Weissella sp. 26KH-42 Genome sequencing.</title>
        <authorList>
            <person name="Heo J."/>
            <person name="Kim S.-J."/>
            <person name="Kim J.-S."/>
            <person name="Hong S.-B."/>
            <person name="Kwon S.-W."/>
        </authorList>
    </citation>
    <scope>NUCLEOTIDE SEQUENCE [LARGE SCALE GENOMIC DNA]</scope>
    <source>
        <strain evidence="4">26KH-42</strain>
    </source>
</reference>
<dbReference type="SUPFAM" id="SSF53850">
    <property type="entry name" value="Periplasmic binding protein-like II"/>
    <property type="match status" value="1"/>
</dbReference>
<evidence type="ECO:0000256" key="1">
    <source>
        <dbReference type="SAM" id="SignalP"/>
    </source>
</evidence>
<dbReference type="GO" id="GO:0042597">
    <property type="term" value="C:periplasmic space"/>
    <property type="evidence" value="ECO:0007669"/>
    <property type="project" value="UniProtKB-ARBA"/>
</dbReference>
<evidence type="ECO:0000313" key="4">
    <source>
        <dbReference type="Proteomes" id="UP000292886"/>
    </source>
</evidence>
<gene>
    <name evidence="3" type="ORF">EQG49_08555</name>
</gene>
<dbReference type="Gene3D" id="3.40.190.10">
    <property type="entry name" value="Periplasmic binding protein-like II"/>
    <property type="match status" value="1"/>
</dbReference>
<dbReference type="PANTHER" id="PTHR30290">
    <property type="entry name" value="PERIPLASMIC BINDING COMPONENT OF ABC TRANSPORTER"/>
    <property type="match status" value="1"/>
</dbReference>
<dbReference type="KEGG" id="wei:EQG49_08555"/>
<feature type="domain" description="Solute-binding protein family 5" evidence="2">
    <location>
        <begin position="110"/>
        <end position="513"/>
    </location>
</feature>
<dbReference type="OrthoDB" id="9796817at2"/>
<dbReference type="CDD" id="cd08510">
    <property type="entry name" value="PBP2_Lactococcal_OppA_like"/>
    <property type="match status" value="1"/>
</dbReference>
<dbReference type="Proteomes" id="UP000292886">
    <property type="component" value="Chromosome"/>
</dbReference>
<name>A0A4P6YUV3_9LACO</name>
<dbReference type="InterPro" id="IPR030678">
    <property type="entry name" value="Peptide/Ni-bd"/>
</dbReference>
<dbReference type="Gene3D" id="3.90.76.10">
    <property type="entry name" value="Dipeptide-binding Protein, Domain 1"/>
    <property type="match status" value="1"/>
</dbReference>